<dbReference type="GO" id="GO:0008080">
    <property type="term" value="F:N-acetyltransferase activity"/>
    <property type="evidence" value="ECO:0007669"/>
    <property type="project" value="InterPro"/>
</dbReference>
<dbReference type="Proteomes" id="UP000567885">
    <property type="component" value="Unassembled WGS sequence"/>
</dbReference>
<dbReference type="CDD" id="cd04301">
    <property type="entry name" value="NAT_SF"/>
    <property type="match status" value="1"/>
</dbReference>
<dbReference type="InterPro" id="IPR000182">
    <property type="entry name" value="GNAT_dom"/>
</dbReference>
<dbReference type="InterPro" id="IPR050769">
    <property type="entry name" value="NAT_camello-type"/>
</dbReference>
<evidence type="ECO:0000313" key="4">
    <source>
        <dbReference type="Proteomes" id="UP000567885"/>
    </source>
</evidence>
<dbReference type="Pfam" id="PF13508">
    <property type="entry name" value="Acetyltransf_7"/>
    <property type="match status" value="1"/>
</dbReference>
<dbReference type="InterPro" id="IPR016181">
    <property type="entry name" value="Acyl_CoA_acyltransferase"/>
</dbReference>
<name>A0A8H5WC89_FUSHE</name>
<dbReference type="PANTHER" id="PTHR13947:SF37">
    <property type="entry name" value="LD18367P"/>
    <property type="match status" value="1"/>
</dbReference>
<proteinExistence type="predicted"/>
<dbReference type="SUPFAM" id="SSF55729">
    <property type="entry name" value="Acyl-CoA N-acyltransferases (Nat)"/>
    <property type="match status" value="1"/>
</dbReference>
<gene>
    <name evidence="3" type="ORF">FHETE_10572</name>
</gene>
<dbReference type="EMBL" id="JAAGWQ010000299">
    <property type="protein sequence ID" value="KAF5657122.1"/>
    <property type="molecule type" value="Genomic_DNA"/>
</dbReference>
<dbReference type="PROSITE" id="PS51186">
    <property type="entry name" value="GNAT"/>
    <property type="match status" value="1"/>
</dbReference>
<sequence length="213" mass="23390">MTAISSHSNVPRLSFPRQSAPRFTARAARSLPTVAIVTTAAAFAEIAKNSSAMDPPFEVDGLTLSRANAEDVPAIKAIVTKAYTKYIDRIGKPPAPMTADYHVLITSHDVFVLKLPSTGDIVGSVVLKDDPGTNSVKINNLVVDTTVQGRGFGGFLMRYAEAFAKSRDRPALTLFTNAMMYENLTLYPKMGFMETERKSEDGYERVYFRKELS</sequence>
<reference evidence="3 4" key="1">
    <citation type="submission" date="2020-05" db="EMBL/GenBank/DDBJ databases">
        <title>Identification and distribution of gene clusters putatively required for synthesis of sphingolipid metabolism inhibitors in phylogenetically diverse species of the filamentous fungus Fusarium.</title>
        <authorList>
            <person name="Kim H.-S."/>
            <person name="Busman M."/>
            <person name="Brown D.W."/>
            <person name="Divon H."/>
            <person name="Uhlig S."/>
            <person name="Proctor R.H."/>
        </authorList>
    </citation>
    <scope>NUCLEOTIDE SEQUENCE [LARGE SCALE GENOMIC DNA]</scope>
    <source>
        <strain evidence="3 4">NRRL 20693</strain>
    </source>
</reference>
<keyword evidence="4" id="KW-1185">Reference proteome</keyword>
<dbReference type="OrthoDB" id="329272at2759"/>
<accession>A0A8H5WC89</accession>
<dbReference type="AlphaFoldDB" id="A0A8H5WC89"/>
<comment type="caution">
    <text evidence="3">The sequence shown here is derived from an EMBL/GenBank/DDBJ whole genome shotgun (WGS) entry which is preliminary data.</text>
</comment>
<organism evidence="3 4">
    <name type="scientific">Fusarium heterosporum</name>
    <dbReference type="NCBI Taxonomy" id="42747"/>
    <lineage>
        <taxon>Eukaryota</taxon>
        <taxon>Fungi</taxon>
        <taxon>Dikarya</taxon>
        <taxon>Ascomycota</taxon>
        <taxon>Pezizomycotina</taxon>
        <taxon>Sordariomycetes</taxon>
        <taxon>Hypocreomycetidae</taxon>
        <taxon>Hypocreales</taxon>
        <taxon>Nectriaceae</taxon>
        <taxon>Fusarium</taxon>
        <taxon>Fusarium heterosporum species complex</taxon>
    </lineage>
</organism>
<keyword evidence="1 3" id="KW-0808">Transferase</keyword>
<dbReference type="Gene3D" id="3.40.630.30">
    <property type="match status" value="1"/>
</dbReference>
<evidence type="ECO:0000313" key="3">
    <source>
        <dbReference type="EMBL" id="KAF5657122.1"/>
    </source>
</evidence>
<dbReference type="PANTHER" id="PTHR13947">
    <property type="entry name" value="GNAT FAMILY N-ACETYLTRANSFERASE"/>
    <property type="match status" value="1"/>
</dbReference>
<evidence type="ECO:0000256" key="1">
    <source>
        <dbReference type="ARBA" id="ARBA00022679"/>
    </source>
</evidence>
<evidence type="ECO:0000259" key="2">
    <source>
        <dbReference type="PROSITE" id="PS51186"/>
    </source>
</evidence>
<feature type="domain" description="N-acetyltransferase" evidence="2">
    <location>
        <begin position="62"/>
        <end position="213"/>
    </location>
</feature>
<protein>
    <submittedName>
        <fullName evidence="3">GNAT family acetyltransferase</fullName>
    </submittedName>
</protein>